<dbReference type="InterPro" id="IPR013155">
    <property type="entry name" value="M/V/L/I-tRNA-synth_anticd-bd"/>
</dbReference>
<dbReference type="InterPro" id="IPR002303">
    <property type="entry name" value="Valyl-tRNA_ligase"/>
</dbReference>
<dbReference type="InterPro" id="IPR037118">
    <property type="entry name" value="Val-tRNA_synth_C_sf"/>
</dbReference>
<dbReference type="CDD" id="cd07962">
    <property type="entry name" value="Anticodon_Ia_Val"/>
    <property type="match status" value="1"/>
</dbReference>
<dbReference type="Gene3D" id="1.10.287.380">
    <property type="entry name" value="Valyl-tRNA synthetase, C-terminal domain"/>
    <property type="match status" value="1"/>
</dbReference>
<evidence type="ECO:0000256" key="10">
    <source>
        <dbReference type="SAM" id="MobiDB-lite"/>
    </source>
</evidence>
<sequence length="889" mass="100915">MMDDFLTDDPSVTEESGDFPVRFDSGRVEREILSKQASLPSRPHARPFSMVIPPPNITGRLHMGHALNLTIQDVMARYHRMAGDDVLWIPGVDHAGIAAQNVVEKKLRAEGVDFKSLGRDEFVARVWEWKDSIGSGIGDQIRRLGASLSWDHERFTMDPGFSRAVREVFVRLYEDGALYRAERMIHWCPRCLTALSDVEVTHQDRVGELVYVTYHLEEEGEKSLVVATTRPETIVADLALAVHPDDERYREYVGKRVRVPLSDRMIPVLADPAVDPQFGTGVLKITPSHSMVDFEIGSRHHLGTLSVIEADGTMNAQAGPLSGLSREKARARALEILESDELLVRRENYPHAVGVCYRCQTEVEPRLSLQWFVRMAPLAARAREAVSSGQIRFFPASWVKTYYEWIDNIRDWCVSRQIWWGHRIPAWSCSDCGHLAVLRDDPSVCPACQSPNITRDPDVLDTWFSSALWPFATLGWPEETPDLARFYPTSLLVTGFDILFFWVARMIMMGLYLTDRIPFRDVYIHALVRDEFGQKMTKSRGNVVDPLELMDRFGTDAFRLSLALLASPGRDIRLSVERVEAARNFVSKLWNAFRFISRVVPRETPFLSRPGEVRGMANRWILSELVRTEREYRDAMESYRVDEAALLVYRFTWSLFCDWYLEAAKVDVDRDSADPLRHETLSTLRTVGAALLDLAHPFLPFVTEELSRIFVFSNASAGSAPALLGLSELPGPPPEDFERIRSMVGSVRQTRTVMKIPPTQEIPAALFLTLPGEDPALFWPFLRRLARIVPSSSPHSRGLRAPFRDGHLLLELGDLVDFSQEASRLDREVARVEARLDEVSGRLSREDFLRKAPPEVVEKDRAQVVLLAEEREGLLAAREQVREFLGEGK</sequence>
<dbReference type="GO" id="GO:0005829">
    <property type="term" value="C:cytosol"/>
    <property type="evidence" value="ECO:0007669"/>
    <property type="project" value="TreeGrafter"/>
</dbReference>
<dbReference type="FunFam" id="3.40.50.620:FF:000098">
    <property type="entry name" value="Valine--tRNA ligase"/>
    <property type="match status" value="1"/>
</dbReference>
<evidence type="ECO:0000256" key="7">
    <source>
        <dbReference type="ARBA" id="ARBA00023146"/>
    </source>
</evidence>
<dbReference type="Pfam" id="PF00133">
    <property type="entry name" value="tRNA-synt_1"/>
    <property type="match status" value="1"/>
</dbReference>
<comment type="subunit">
    <text evidence="9">Monomer.</text>
</comment>
<dbReference type="PROSITE" id="PS00178">
    <property type="entry name" value="AA_TRNA_LIGASE_I"/>
    <property type="match status" value="1"/>
</dbReference>
<dbReference type="PANTHER" id="PTHR11946">
    <property type="entry name" value="VALYL-TRNA SYNTHETASES"/>
    <property type="match status" value="1"/>
</dbReference>
<feature type="domain" description="Aminoacyl-tRNA synthetase class Ia" evidence="11">
    <location>
        <begin position="42"/>
        <end position="575"/>
    </location>
</feature>
<evidence type="ECO:0000256" key="1">
    <source>
        <dbReference type="ARBA" id="ARBA00022490"/>
    </source>
</evidence>
<comment type="domain">
    <text evidence="9">The C-terminal coiled-coil domain is crucial for aminoacylation activity.</text>
</comment>
<dbReference type="CDD" id="cd00817">
    <property type="entry name" value="ValRS_core"/>
    <property type="match status" value="1"/>
</dbReference>
<evidence type="ECO:0000256" key="9">
    <source>
        <dbReference type="HAMAP-Rule" id="MF_02004"/>
    </source>
</evidence>
<dbReference type="Pfam" id="PF08264">
    <property type="entry name" value="Anticodon_1"/>
    <property type="match status" value="1"/>
</dbReference>
<keyword evidence="15" id="KW-1185">Reference proteome</keyword>
<comment type="function">
    <text evidence="9">Catalyzes the attachment of valine to tRNA(Val). As ValRS can inadvertently accommodate and process structurally similar amino acids such as threonine, to avoid such errors, it has a 'posttransfer' editing activity that hydrolyzes mischarged Thr-tRNA(Val) in a tRNA-dependent manner.</text>
</comment>
<feature type="short sequence motif" description="'KMSKS' region" evidence="9">
    <location>
        <begin position="535"/>
        <end position="539"/>
    </location>
</feature>
<dbReference type="GO" id="GO:0004832">
    <property type="term" value="F:valine-tRNA ligase activity"/>
    <property type="evidence" value="ECO:0007669"/>
    <property type="project" value="UniProtKB-UniRule"/>
</dbReference>
<keyword evidence="5 9" id="KW-0648">Protein biosynthesis</keyword>
<dbReference type="SUPFAM" id="SSF52374">
    <property type="entry name" value="Nucleotidylyl transferase"/>
    <property type="match status" value="1"/>
</dbReference>
<dbReference type="InterPro" id="IPR010978">
    <property type="entry name" value="tRNA-bd_arm"/>
</dbReference>
<evidence type="ECO:0000256" key="8">
    <source>
        <dbReference type="ARBA" id="ARBA00047552"/>
    </source>
</evidence>
<evidence type="ECO:0000313" key="14">
    <source>
        <dbReference type="EMBL" id="EES53964.1"/>
    </source>
</evidence>
<organism evidence="14 15">
    <name type="scientific">Leptospirillum ferrodiazotrophum</name>
    <dbReference type="NCBI Taxonomy" id="412449"/>
    <lineage>
        <taxon>Bacteria</taxon>
        <taxon>Pseudomonadati</taxon>
        <taxon>Nitrospirota</taxon>
        <taxon>Nitrospiria</taxon>
        <taxon>Nitrospirales</taxon>
        <taxon>Nitrospiraceae</taxon>
        <taxon>Leptospirillum</taxon>
    </lineage>
</organism>
<dbReference type="SUPFAM" id="SSF46589">
    <property type="entry name" value="tRNA-binding arm"/>
    <property type="match status" value="1"/>
</dbReference>
<dbReference type="AlphaFoldDB" id="C6HU36"/>
<dbReference type="GO" id="GO:0006438">
    <property type="term" value="P:valyl-tRNA aminoacylation"/>
    <property type="evidence" value="ECO:0007669"/>
    <property type="project" value="UniProtKB-UniRule"/>
</dbReference>
<evidence type="ECO:0000256" key="6">
    <source>
        <dbReference type="ARBA" id="ARBA00023054"/>
    </source>
</evidence>
<accession>C6HU36</accession>
<evidence type="ECO:0000313" key="15">
    <source>
        <dbReference type="Proteomes" id="UP000009374"/>
    </source>
</evidence>
<dbReference type="Gene3D" id="1.10.730.10">
    <property type="entry name" value="Isoleucyl-tRNA Synthetase, Domain 1"/>
    <property type="match status" value="1"/>
</dbReference>
<dbReference type="PRINTS" id="PR00986">
    <property type="entry name" value="TRNASYNTHVAL"/>
</dbReference>
<dbReference type="InterPro" id="IPR009008">
    <property type="entry name" value="Val/Leu/Ile-tRNA-synth_edit"/>
</dbReference>
<evidence type="ECO:0000256" key="4">
    <source>
        <dbReference type="ARBA" id="ARBA00022840"/>
    </source>
</evidence>
<dbReference type="NCBIfam" id="NF004349">
    <property type="entry name" value="PRK05729.1"/>
    <property type="match status" value="1"/>
</dbReference>
<dbReference type="Gene3D" id="3.90.740.10">
    <property type="entry name" value="Valyl/Leucyl/Isoleucyl-tRNA synthetase, editing domain"/>
    <property type="match status" value="2"/>
</dbReference>
<reference evidence="14 15" key="1">
    <citation type="journal article" date="2009" name="Appl. Environ. Microbiol.">
        <title>Community genomic and proteomic analyses of chemoautotrophic iron-oxidizing "Leptospirillum rubarum" (Group II) and "Leptospirillum ferrodiazotrophum" (Group III) bacteria in acid mine drainage biofilms.</title>
        <authorList>
            <person name="Goltsman D.S."/>
            <person name="Denef V.J."/>
            <person name="Singer S.W."/>
            <person name="VerBerkmoes N.C."/>
            <person name="Lefsrud M."/>
            <person name="Mueller R.S."/>
            <person name="Dick G.J."/>
            <person name="Sun C.L."/>
            <person name="Wheeler K.E."/>
            <person name="Zemla A."/>
            <person name="Baker B.J."/>
            <person name="Hauser L."/>
            <person name="Land M."/>
            <person name="Shah M.B."/>
            <person name="Thelen M.P."/>
            <person name="Hettich R.L."/>
            <person name="Banfield J.F."/>
        </authorList>
    </citation>
    <scope>NUCLEOTIDE SEQUENCE [LARGE SCALE GENOMIC DNA]</scope>
</reference>
<dbReference type="Proteomes" id="UP000009374">
    <property type="component" value="Unassembled WGS sequence"/>
</dbReference>
<dbReference type="EMBL" id="GG693852">
    <property type="protein sequence ID" value="EES53964.1"/>
    <property type="molecule type" value="Genomic_DNA"/>
</dbReference>
<dbReference type="Pfam" id="PF10458">
    <property type="entry name" value="Val_tRNA-synt_C"/>
    <property type="match status" value="1"/>
</dbReference>
<comment type="similarity">
    <text evidence="9">Belongs to the class-I aminoacyl-tRNA synthetase family. ValS type 1 subfamily.</text>
</comment>
<dbReference type="InterPro" id="IPR002300">
    <property type="entry name" value="aa-tRNA-synth_Ia"/>
</dbReference>
<protein>
    <recommendedName>
        <fullName evidence="9">Valine--tRNA ligase</fullName>
        <ecNumber evidence="9">6.1.1.9</ecNumber>
    </recommendedName>
    <alternativeName>
        <fullName evidence="9">Valyl-tRNA synthetase</fullName>
        <shortName evidence="9">ValRS</shortName>
    </alternativeName>
</protein>
<dbReference type="HAMAP" id="MF_02004">
    <property type="entry name" value="Val_tRNA_synth_type1"/>
    <property type="match status" value="1"/>
</dbReference>
<dbReference type="Gene3D" id="3.40.50.620">
    <property type="entry name" value="HUPs"/>
    <property type="match status" value="2"/>
</dbReference>
<feature type="short sequence motif" description="'HIGH' region" evidence="9">
    <location>
        <begin position="55"/>
        <end position="65"/>
    </location>
</feature>
<dbReference type="InterPro" id="IPR001412">
    <property type="entry name" value="aa-tRNA-synth_I_CS"/>
</dbReference>
<proteinExistence type="inferred from homology"/>
<dbReference type="PANTHER" id="PTHR11946:SF93">
    <property type="entry name" value="VALINE--TRNA LIGASE, CHLOROPLASTIC_MITOCHONDRIAL 2"/>
    <property type="match status" value="1"/>
</dbReference>
<dbReference type="EC" id="6.1.1.9" evidence="9"/>
<dbReference type="InterPro" id="IPR019499">
    <property type="entry name" value="Val-tRNA_synth_tRNA-bd"/>
</dbReference>
<name>C6HU36_9BACT</name>
<keyword evidence="6 9" id="KW-0175">Coiled coil</keyword>
<comment type="domain">
    <text evidence="9">ValRS has two distinct active sites: one for aminoacylation and one for editing. The misactivated threonine is translocated from the active site to the editing site.</text>
</comment>
<feature type="binding site" evidence="9">
    <location>
        <position position="538"/>
    </location>
    <ligand>
        <name>ATP</name>
        <dbReference type="ChEBI" id="CHEBI:30616"/>
    </ligand>
</feature>
<evidence type="ECO:0000259" key="11">
    <source>
        <dbReference type="Pfam" id="PF00133"/>
    </source>
</evidence>
<dbReference type="GO" id="GO:0005524">
    <property type="term" value="F:ATP binding"/>
    <property type="evidence" value="ECO:0007669"/>
    <property type="project" value="UniProtKB-UniRule"/>
</dbReference>
<dbReference type="GO" id="GO:0002161">
    <property type="term" value="F:aminoacyl-tRNA deacylase activity"/>
    <property type="evidence" value="ECO:0007669"/>
    <property type="project" value="InterPro"/>
</dbReference>
<evidence type="ECO:0000256" key="3">
    <source>
        <dbReference type="ARBA" id="ARBA00022741"/>
    </source>
</evidence>
<comment type="catalytic activity">
    <reaction evidence="8 9">
        <text>tRNA(Val) + L-valine + ATP = L-valyl-tRNA(Val) + AMP + diphosphate</text>
        <dbReference type="Rhea" id="RHEA:10704"/>
        <dbReference type="Rhea" id="RHEA-COMP:9672"/>
        <dbReference type="Rhea" id="RHEA-COMP:9708"/>
        <dbReference type="ChEBI" id="CHEBI:30616"/>
        <dbReference type="ChEBI" id="CHEBI:33019"/>
        <dbReference type="ChEBI" id="CHEBI:57762"/>
        <dbReference type="ChEBI" id="CHEBI:78442"/>
        <dbReference type="ChEBI" id="CHEBI:78537"/>
        <dbReference type="ChEBI" id="CHEBI:456215"/>
        <dbReference type="EC" id="6.1.1.9"/>
    </reaction>
</comment>
<feature type="domain" description="Valyl-tRNA synthetase tRNA-binding arm" evidence="13">
    <location>
        <begin position="817"/>
        <end position="877"/>
    </location>
</feature>
<evidence type="ECO:0000256" key="2">
    <source>
        <dbReference type="ARBA" id="ARBA00022598"/>
    </source>
</evidence>
<keyword evidence="4 9" id="KW-0067">ATP-binding</keyword>
<keyword evidence="1 9" id="KW-0963">Cytoplasm</keyword>
<dbReference type="InterPro" id="IPR033705">
    <property type="entry name" value="Anticodon_Ia_Val"/>
</dbReference>
<dbReference type="NCBIfam" id="TIGR00422">
    <property type="entry name" value="valS"/>
    <property type="match status" value="1"/>
</dbReference>
<dbReference type="InterPro" id="IPR009080">
    <property type="entry name" value="tRNAsynth_Ia_anticodon-bd"/>
</dbReference>
<keyword evidence="2 9" id="KW-0436">Ligase</keyword>
<gene>
    <name evidence="9" type="primary">valS</name>
    <name evidence="14" type="ORF">UBAL3_44810101</name>
</gene>
<feature type="domain" description="Methionyl/Valyl/Leucyl/Isoleucyl-tRNA synthetase anticodon-binding" evidence="12">
    <location>
        <begin position="618"/>
        <end position="764"/>
    </location>
</feature>
<dbReference type="InterPro" id="IPR014729">
    <property type="entry name" value="Rossmann-like_a/b/a_fold"/>
</dbReference>
<dbReference type="SUPFAM" id="SSF47323">
    <property type="entry name" value="Anticodon-binding domain of a subclass of class I aminoacyl-tRNA synthetases"/>
    <property type="match status" value="1"/>
</dbReference>
<keyword evidence="7 9" id="KW-0030">Aminoacyl-tRNA synthetase</keyword>
<feature type="compositionally biased region" description="Acidic residues" evidence="10">
    <location>
        <begin position="1"/>
        <end position="17"/>
    </location>
</feature>
<feature type="coiled-coil region" evidence="9">
    <location>
        <begin position="815"/>
        <end position="842"/>
    </location>
</feature>
<evidence type="ECO:0000259" key="13">
    <source>
        <dbReference type="Pfam" id="PF10458"/>
    </source>
</evidence>
<comment type="subcellular location">
    <subcellularLocation>
        <location evidence="9">Cytoplasm</location>
    </subcellularLocation>
</comment>
<evidence type="ECO:0000259" key="12">
    <source>
        <dbReference type="Pfam" id="PF08264"/>
    </source>
</evidence>
<keyword evidence="3 9" id="KW-0547">Nucleotide-binding</keyword>
<evidence type="ECO:0000256" key="5">
    <source>
        <dbReference type="ARBA" id="ARBA00022917"/>
    </source>
</evidence>
<feature type="region of interest" description="Disordered" evidence="10">
    <location>
        <begin position="1"/>
        <end position="20"/>
    </location>
</feature>
<dbReference type="SUPFAM" id="SSF50677">
    <property type="entry name" value="ValRS/IleRS/LeuRS editing domain"/>
    <property type="match status" value="1"/>
</dbReference>